<protein>
    <submittedName>
        <fullName evidence="2">NAD-dependent epimerase/dehydratase family protein</fullName>
    </submittedName>
</protein>
<dbReference type="InterPro" id="IPR036291">
    <property type="entry name" value="NAD(P)-bd_dom_sf"/>
</dbReference>
<feature type="domain" description="NAD-dependent epimerase/dehydratase" evidence="1">
    <location>
        <begin position="3"/>
        <end position="212"/>
    </location>
</feature>
<comment type="caution">
    <text evidence="2">The sequence shown here is derived from an EMBL/GenBank/DDBJ whole genome shotgun (WGS) entry which is preliminary data.</text>
</comment>
<proteinExistence type="predicted"/>
<evidence type="ECO:0000313" key="3">
    <source>
        <dbReference type="Proteomes" id="UP000630528"/>
    </source>
</evidence>
<dbReference type="Gene3D" id="3.40.50.720">
    <property type="entry name" value="NAD(P)-binding Rossmann-like Domain"/>
    <property type="match status" value="1"/>
</dbReference>
<keyword evidence="3" id="KW-1185">Reference proteome</keyword>
<reference evidence="2" key="2">
    <citation type="submission" date="2021-01" db="EMBL/GenBank/DDBJ databases">
        <authorList>
            <person name="Kang M."/>
        </authorList>
    </citation>
    <scope>NUCLEOTIDE SEQUENCE</scope>
    <source>
        <strain evidence="2">KACC 17527</strain>
    </source>
</reference>
<accession>A0A934TSS2</accession>
<dbReference type="PANTHER" id="PTHR48079">
    <property type="entry name" value="PROTEIN YEEZ"/>
    <property type="match status" value="1"/>
</dbReference>
<evidence type="ECO:0000259" key="1">
    <source>
        <dbReference type="Pfam" id="PF01370"/>
    </source>
</evidence>
<dbReference type="GO" id="GO:0004029">
    <property type="term" value="F:aldehyde dehydrogenase (NAD+) activity"/>
    <property type="evidence" value="ECO:0007669"/>
    <property type="project" value="TreeGrafter"/>
</dbReference>
<dbReference type="RefSeq" id="WP_201170665.1">
    <property type="nucleotide sequence ID" value="NZ_JAEPWM010000004.1"/>
</dbReference>
<dbReference type="EMBL" id="JAEPWM010000004">
    <property type="protein sequence ID" value="MBK6006688.1"/>
    <property type="molecule type" value="Genomic_DNA"/>
</dbReference>
<evidence type="ECO:0000313" key="2">
    <source>
        <dbReference type="EMBL" id="MBK6006688.1"/>
    </source>
</evidence>
<dbReference type="AlphaFoldDB" id="A0A934TSS2"/>
<sequence>MKVLVLGASGYIGKRLVQRLQESGWATPVAASRSAARGPRAVRLDATDARALEQAMSDVDAVVNCVAGSARAIRDGATALVQAASRSGCRTIVHFSSMSVYGEQEGELDEDAAKDSSIGWYARAKNDAEQVIEGFAAGGGSAVILRPGCVWGPGSELWVGRIARLLEWRRLGDLGAAGDGWSNLVHVEDVCSAVLAALRQPPAGGTTKAYNLSAPDSPRWNEYFVDLALHIGAVPVATVGRRQLLADSRFAAPPLKLLERAVQRVGGNARWVPEVFPPGLLALFGRHLRLRSERAEKDLGVSWTPYAKTLPKVAEWWTSTGHPLRHAAPLAAR</sequence>
<dbReference type="PANTHER" id="PTHR48079:SF6">
    <property type="entry name" value="NAD(P)-BINDING DOMAIN-CONTAINING PROTEIN-RELATED"/>
    <property type="match status" value="1"/>
</dbReference>
<gene>
    <name evidence="2" type="ORF">JJB11_11350</name>
</gene>
<dbReference type="GO" id="GO:0005737">
    <property type="term" value="C:cytoplasm"/>
    <property type="evidence" value="ECO:0007669"/>
    <property type="project" value="TreeGrafter"/>
</dbReference>
<reference evidence="2" key="1">
    <citation type="journal article" date="2012" name="J. Microbiol. Biotechnol.">
        <title>Ramlibacter ginsenosidimutans sp. nov., with ginsenoside-converting activity.</title>
        <authorList>
            <person name="Wang L."/>
            <person name="An D.S."/>
            <person name="Kim S.G."/>
            <person name="Jin F.X."/>
            <person name="Kim S.C."/>
            <person name="Lee S.T."/>
            <person name="Im W.T."/>
        </authorList>
    </citation>
    <scope>NUCLEOTIDE SEQUENCE</scope>
    <source>
        <strain evidence="2">KACC 17527</strain>
    </source>
</reference>
<dbReference type="Proteomes" id="UP000630528">
    <property type="component" value="Unassembled WGS sequence"/>
</dbReference>
<dbReference type="SUPFAM" id="SSF51735">
    <property type="entry name" value="NAD(P)-binding Rossmann-fold domains"/>
    <property type="match status" value="1"/>
</dbReference>
<dbReference type="Pfam" id="PF01370">
    <property type="entry name" value="Epimerase"/>
    <property type="match status" value="1"/>
</dbReference>
<name>A0A934TSS2_9BURK</name>
<dbReference type="InterPro" id="IPR001509">
    <property type="entry name" value="Epimerase_deHydtase"/>
</dbReference>
<organism evidence="2 3">
    <name type="scientific">Ramlibacter ginsenosidimutans</name>
    <dbReference type="NCBI Taxonomy" id="502333"/>
    <lineage>
        <taxon>Bacteria</taxon>
        <taxon>Pseudomonadati</taxon>
        <taxon>Pseudomonadota</taxon>
        <taxon>Betaproteobacteria</taxon>
        <taxon>Burkholderiales</taxon>
        <taxon>Comamonadaceae</taxon>
        <taxon>Ramlibacter</taxon>
    </lineage>
</organism>
<dbReference type="InterPro" id="IPR051783">
    <property type="entry name" value="NAD(P)-dependent_oxidoreduct"/>
</dbReference>